<keyword evidence="3" id="KW-1185">Reference proteome</keyword>
<name>A0A931GMS4_9ACTN</name>
<comment type="caution">
    <text evidence="2">The sequence shown here is derived from an EMBL/GenBank/DDBJ whole genome shotgun (WGS) entry which is preliminary data.</text>
</comment>
<feature type="compositionally biased region" description="Low complexity" evidence="1">
    <location>
        <begin position="569"/>
        <end position="579"/>
    </location>
</feature>
<evidence type="ECO:0000313" key="2">
    <source>
        <dbReference type="EMBL" id="MBG6093558.1"/>
    </source>
</evidence>
<evidence type="ECO:0000313" key="3">
    <source>
        <dbReference type="Proteomes" id="UP000614047"/>
    </source>
</evidence>
<protein>
    <submittedName>
        <fullName evidence="2">Uncharacterized protein</fullName>
    </submittedName>
</protein>
<dbReference type="InterPro" id="IPR033469">
    <property type="entry name" value="CYTH-like_dom_sf"/>
</dbReference>
<dbReference type="EMBL" id="JADOUA010000001">
    <property type="protein sequence ID" value="MBG6093558.1"/>
    <property type="molecule type" value="Genomic_DNA"/>
</dbReference>
<feature type="region of interest" description="Disordered" evidence="1">
    <location>
        <begin position="540"/>
        <end position="579"/>
    </location>
</feature>
<dbReference type="SUPFAM" id="SSF55154">
    <property type="entry name" value="CYTH-like phosphatases"/>
    <property type="match status" value="1"/>
</dbReference>
<reference evidence="2" key="1">
    <citation type="submission" date="2020-11" db="EMBL/GenBank/DDBJ databases">
        <title>Sequencing the genomes of 1000 actinobacteria strains.</title>
        <authorList>
            <person name="Klenk H.-P."/>
        </authorList>
    </citation>
    <scope>NUCLEOTIDE SEQUENCE</scope>
    <source>
        <strain evidence="2">DSM 43175</strain>
    </source>
</reference>
<dbReference type="AlphaFoldDB" id="A0A931GMS4"/>
<dbReference type="RefSeq" id="WP_197015602.1">
    <property type="nucleotide sequence ID" value="NZ_BAABES010000003.1"/>
</dbReference>
<proteinExistence type="predicted"/>
<gene>
    <name evidence="2" type="ORF">IW256_007671</name>
</gene>
<sequence>MAAPTPAPLGRTNPPLPEGTEVWTPSVGDTVIAGSEIKPNGYVYYRCAGVPDEISGMTVYRRRAVVPAPPTDPAPPSMAAGPVAPGRRAGHAIHPDPAAPDPVRQAELRTPAFLRRARTRARERVFGDRSNHPTVTPPLFSRDHRFKDPARLIVNGYGVTEDGLSFQVTVLSDLRHVAMPHDLIPVTLEDPRGTVLDIVIVITPPPDQNVCTFSASYTWNQLAKLLGIRRPAGVPVQDAVLEVLPQAGIRAEWWDNRTGRNAPRHYSGGTGQKNGSGRIDLRTITIEDLKEAESVPETAWSVGEPLRESRPVYQAFKGLLRPGMEMATALEAESEFLVSAEQHLSVVARLRSLYLRPDLLRSLGVELMSAETIRRCTDTYYDVPGLTLLRRAVVLRRRELSSDEAGSFLLAVKGRTVTWPGAPGERIRLAAQAHLIESAPPGRLRAFLADEGADNAFARVLADGLGLRPGQVAGLEGWDELDRRLVVTAQRVRYSFELAHSTTIDFSADTSTGVDLATGRARTIHSVEFGIGHPGLFVPDVRRPRTADGADGGAAPHEAPNGAPHRPPARTAPRTAPRRVPVTRPYHVPADLDHPDLFSKRDYLQFQEARDRMMHYLFGHTATELELGGTKAHILAGRLGMI</sequence>
<accession>A0A931GMS4</accession>
<organism evidence="2 3">
    <name type="scientific">Actinomadura viridis</name>
    <dbReference type="NCBI Taxonomy" id="58110"/>
    <lineage>
        <taxon>Bacteria</taxon>
        <taxon>Bacillati</taxon>
        <taxon>Actinomycetota</taxon>
        <taxon>Actinomycetes</taxon>
        <taxon>Streptosporangiales</taxon>
        <taxon>Thermomonosporaceae</taxon>
        <taxon>Actinomadura</taxon>
    </lineage>
</organism>
<feature type="region of interest" description="Disordered" evidence="1">
    <location>
        <begin position="1"/>
        <end position="23"/>
    </location>
</feature>
<dbReference type="Gene3D" id="2.40.320.10">
    <property type="entry name" value="Hypothetical Protein Pfu-838710-001"/>
    <property type="match status" value="1"/>
</dbReference>
<dbReference type="Proteomes" id="UP000614047">
    <property type="component" value="Unassembled WGS sequence"/>
</dbReference>
<feature type="region of interest" description="Disordered" evidence="1">
    <location>
        <begin position="68"/>
        <end position="89"/>
    </location>
</feature>
<evidence type="ECO:0000256" key="1">
    <source>
        <dbReference type="SAM" id="MobiDB-lite"/>
    </source>
</evidence>